<dbReference type="EMBL" id="JAIOIU010000142">
    <property type="protein sequence ID" value="MBZ0160730.1"/>
    <property type="molecule type" value="Genomic_DNA"/>
</dbReference>
<organism evidence="3 4">
    <name type="scientific">Candidatus Methylomirabilis tolerans</name>
    <dbReference type="NCBI Taxonomy" id="3123416"/>
    <lineage>
        <taxon>Bacteria</taxon>
        <taxon>Candidatus Methylomirabilota</taxon>
        <taxon>Candidatus Methylomirabilia</taxon>
        <taxon>Candidatus Methylomirabilales</taxon>
        <taxon>Candidatus Methylomirabilaceae</taxon>
        <taxon>Candidatus Methylomirabilis</taxon>
    </lineage>
</organism>
<dbReference type="PROSITE" id="PS50943">
    <property type="entry name" value="HTH_CROC1"/>
    <property type="match status" value="1"/>
</dbReference>
<dbReference type="AlphaFoldDB" id="A0AAJ1AJ55"/>
<reference evidence="3 4" key="1">
    <citation type="journal article" date="2021" name="bioRxiv">
        <title>Unraveling nitrogen, sulfur and carbon metabolic pathways and microbial community transcriptional responses to substrate deprivation and toxicity stresses in a bioreactor mimicking anoxic brackish coastal sediment conditions.</title>
        <authorList>
            <person name="Martins P.D."/>
            <person name="Echeveste M.J."/>
            <person name="Arshad A."/>
            <person name="Kurth J."/>
            <person name="Ouboter H."/>
            <person name="Jetten M.S.M."/>
            <person name="Welte C.U."/>
        </authorList>
    </citation>
    <scope>NUCLEOTIDE SEQUENCE [LARGE SCALE GENOMIC DNA]</scope>
    <source>
        <strain evidence="3">MAG_38</strain>
    </source>
</reference>
<dbReference type="Pfam" id="PF01381">
    <property type="entry name" value="HTH_3"/>
    <property type="match status" value="1"/>
</dbReference>
<evidence type="ECO:0000313" key="4">
    <source>
        <dbReference type="Proteomes" id="UP001197609"/>
    </source>
</evidence>
<dbReference type="CDD" id="cd00093">
    <property type="entry name" value="HTH_XRE"/>
    <property type="match status" value="1"/>
</dbReference>
<comment type="caution">
    <text evidence="3">The sequence shown here is derived from an EMBL/GenBank/DDBJ whole genome shotgun (WGS) entry which is preliminary data.</text>
</comment>
<dbReference type="Gene3D" id="1.10.260.40">
    <property type="entry name" value="lambda repressor-like DNA-binding domains"/>
    <property type="match status" value="1"/>
</dbReference>
<accession>A0AAJ1AJ55</accession>
<dbReference type="InterPro" id="IPR013430">
    <property type="entry name" value="Toxin_antidote_HigA"/>
</dbReference>
<dbReference type="NCBIfam" id="TIGR02607">
    <property type="entry name" value="antidote_HigA"/>
    <property type="match status" value="1"/>
</dbReference>
<dbReference type="SMART" id="SM00530">
    <property type="entry name" value="HTH_XRE"/>
    <property type="match status" value="1"/>
</dbReference>
<dbReference type="GO" id="GO:0003677">
    <property type="term" value="F:DNA binding"/>
    <property type="evidence" value="ECO:0007669"/>
    <property type="project" value="UniProtKB-KW"/>
</dbReference>
<proteinExistence type="predicted"/>
<evidence type="ECO:0000259" key="2">
    <source>
        <dbReference type="PROSITE" id="PS50943"/>
    </source>
</evidence>
<feature type="domain" description="HTH cro/C1-type" evidence="2">
    <location>
        <begin position="23"/>
        <end position="77"/>
    </location>
</feature>
<evidence type="ECO:0000256" key="1">
    <source>
        <dbReference type="ARBA" id="ARBA00023125"/>
    </source>
</evidence>
<name>A0AAJ1AJ55_9BACT</name>
<dbReference type="InterPro" id="IPR001387">
    <property type="entry name" value="Cro/C1-type_HTH"/>
</dbReference>
<sequence length="111" mass="12528">MGNGVKNYGRQKIATSPPGEVLLEEFLKPLGISQYRLAKEISVSPRRVNEIVHGNRAITADTVLRLARYFGTSDRFWPNLQTRYDLEVERDRLGSRLEREVSVLAGSARAV</sequence>
<keyword evidence="1" id="KW-0238">DNA-binding</keyword>
<evidence type="ECO:0000313" key="3">
    <source>
        <dbReference type="EMBL" id="MBZ0160730.1"/>
    </source>
</evidence>
<dbReference type="SUPFAM" id="SSF47413">
    <property type="entry name" value="lambda repressor-like DNA-binding domains"/>
    <property type="match status" value="1"/>
</dbReference>
<gene>
    <name evidence="3" type="ORF">K8G79_11430</name>
</gene>
<dbReference type="PANTHER" id="PTHR36924">
    <property type="entry name" value="ANTITOXIN HIGA-1"/>
    <property type="match status" value="1"/>
</dbReference>
<dbReference type="InterPro" id="IPR010982">
    <property type="entry name" value="Lambda_DNA-bd_dom_sf"/>
</dbReference>
<dbReference type="PANTHER" id="PTHR36924:SF1">
    <property type="entry name" value="ANTITOXIN HIGA-1"/>
    <property type="match status" value="1"/>
</dbReference>
<dbReference type="Proteomes" id="UP001197609">
    <property type="component" value="Unassembled WGS sequence"/>
</dbReference>
<protein>
    <submittedName>
        <fullName evidence="3">HigA family addiction module antidote protein</fullName>
    </submittedName>
</protein>